<reference evidence="2 3" key="1">
    <citation type="journal article" date="2016" name="Nat. Commun.">
        <title>Thousands of microbial genomes shed light on interconnected biogeochemical processes in an aquifer system.</title>
        <authorList>
            <person name="Anantharaman K."/>
            <person name="Brown C.T."/>
            <person name="Hug L.A."/>
            <person name="Sharon I."/>
            <person name="Castelle C.J."/>
            <person name="Probst A.J."/>
            <person name="Thomas B.C."/>
            <person name="Singh A."/>
            <person name="Wilkins M.J."/>
            <person name="Karaoz U."/>
            <person name="Brodie E.L."/>
            <person name="Williams K.H."/>
            <person name="Hubbard S.S."/>
            <person name="Banfield J.F."/>
        </authorList>
    </citation>
    <scope>NUCLEOTIDE SEQUENCE [LARGE SCALE GENOMIC DNA]</scope>
</reference>
<feature type="transmembrane region" description="Helical" evidence="1">
    <location>
        <begin position="87"/>
        <end position="104"/>
    </location>
</feature>
<evidence type="ECO:0000313" key="2">
    <source>
        <dbReference type="EMBL" id="OGY18206.1"/>
    </source>
</evidence>
<keyword evidence="1" id="KW-1133">Transmembrane helix</keyword>
<dbReference type="AlphaFoldDB" id="A0A1G1VS28"/>
<feature type="transmembrane region" description="Helical" evidence="1">
    <location>
        <begin position="110"/>
        <end position="128"/>
    </location>
</feature>
<proteinExistence type="predicted"/>
<protein>
    <recommendedName>
        <fullName evidence="4">Rod shape-determining protein MreD</fullName>
    </recommendedName>
</protein>
<dbReference type="Proteomes" id="UP000179233">
    <property type="component" value="Unassembled WGS sequence"/>
</dbReference>
<comment type="caution">
    <text evidence="2">The sequence shown here is derived from an EMBL/GenBank/DDBJ whole genome shotgun (WGS) entry which is preliminary data.</text>
</comment>
<dbReference type="EMBL" id="MHCJ01000003">
    <property type="protein sequence ID" value="OGY18206.1"/>
    <property type="molecule type" value="Genomic_DNA"/>
</dbReference>
<sequence>MSIFIVGLTVLFLAILGKSAFGLSLVMPLTLAISFQLDARKSFFTAFVGGLVLSLVEGSPLGRESLALLCAAGFLHAYGRRFSSKHWFFFVVFAVLGSLIYLGIAGRRIGFWVVASEALLVVMFLFAVRGIRERLFSDAITLKV</sequence>
<keyword evidence="1" id="KW-0472">Membrane</keyword>
<evidence type="ECO:0000313" key="3">
    <source>
        <dbReference type="Proteomes" id="UP000179233"/>
    </source>
</evidence>
<organism evidence="2 3">
    <name type="scientific">Candidatus Chisholmbacteria bacterium RIFCSPHIGHO2_01_FULL_52_32</name>
    <dbReference type="NCBI Taxonomy" id="1797591"/>
    <lineage>
        <taxon>Bacteria</taxon>
        <taxon>Candidatus Chisholmiibacteriota</taxon>
    </lineage>
</organism>
<keyword evidence="1" id="KW-0812">Transmembrane</keyword>
<accession>A0A1G1VS28</accession>
<name>A0A1G1VS28_9BACT</name>
<gene>
    <name evidence="2" type="ORF">A2786_01665</name>
</gene>
<evidence type="ECO:0000256" key="1">
    <source>
        <dbReference type="SAM" id="Phobius"/>
    </source>
</evidence>
<evidence type="ECO:0008006" key="4">
    <source>
        <dbReference type="Google" id="ProtNLM"/>
    </source>
</evidence>